<reference evidence="2 3" key="1">
    <citation type="submission" date="2016-10" db="EMBL/GenBank/DDBJ databases">
        <authorList>
            <person name="de Groot N.N."/>
        </authorList>
    </citation>
    <scope>NUCLEOTIDE SEQUENCE [LARGE SCALE GENOMIC DNA]</scope>
    <source>
        <strain evidence="2 3">DSM 6059</strain>
    </source>
</reference>
<dbReference type="Gene3D" id="2.40.50.120">
    <property type="match status" value="1"/>
</dbReference>
<proteinExistence type="predicted"/>
<protein>
    <recommendedName>
        <fullName evidence="4">Tissue inhibitor of metalloproteinase</fullName>
    </recommendedName>
</protein>
<dbReference type="EMBL" id="FOLO01000005">
    <property type="protein sequence ID" value="SFC11702.1"/>
    <property type="molecule type" value="Genomic_DNA"/>
</dbReference>
<name>A0A1I1GKB1_9GAMM</name>
<evidence type="ECO:0008006" key="4">
    <source>
        <dbReference type="Google" id="ProtNLM"/>
    </source>
</evidence>
<evidence type="ECO:0000256" key="1">
    <source>
        <dbReference type="SAM" id="SignalP"/>
    </source>
</evidence>
<sequence>MRLILSFLLIIISKATWGCSCADYPTIEESLNQVKYVFVGSIDSVEAITDKGGNYDKVSIKIVDVLKGKPQSGYYFLSFNHKTSCNTEFKLGDKFVFFENDKKKTSITHCNLAKNLNYLEQRQPNWRNNVN</sequence>
<keyword evidence="1" id="KW-0732">Signal</keyword>
<feature type="chain" id="PRO_5011704161" description="Tissue inhibitor of metalloproteinase" evidence="1">
    <location>
        <begin position="19"/>
        <end position="131"/>
    </location>
</feature>
<accession>A0A1I1GKB1</accession>
<dbReference type="Proteomes" id="UP000198862">
    <property type="component" value="Unassembled WGS sequence"/>
</dbReference>
<dbReference type="AlphaFoldDB" id="A0A1I1GKB1"/>
<organism evidence="2 3">
    <name type="scientific">Pseudoalteromonas denitrificans DSM 6059</name>
    <dbReference type="NCBI Taxonomy" id="1123010"/>
    <lineage>
        <taxon>Bacteria</taxon>
        <taxon>Pseudomonadati</taxon>
        <taxon>Pseudomonadota</taxon>
        <taxon>Gammaproteobacteria</taxon>
        <taxon>Alteromonadales</taxon>
        <taxon>Pseudoalteromonadaceae</taxon>
        <taxon>Pseudoalteromonas</taxon>
    </lineage>
</organism>
<evidence type="ECO:0000313" key="2">
    <source>
        <dbReference type="EMBL" id="SFC11702.1"/>
    </source>
</evidence>
<evidence type="ECO:0000313" key="3">
    <source>
        <dbReference type="Proteomes" id="UP000198862"/>
    </source>
</evidence>
<dbReference type="InterPro" id="IPR008993">
    <property type="entry name" value="TIMP-like_OB-fold"/>
</dbReference>
<dbReference type="STRING" id="1123010.SAMN02745724_00920"/>
<dbReference type="RefSeq" id="WP_091980605.1">
    <property type="nucleotide sequence ID" value="NZ_FOLO01000005.1"/>
</dbReference>
<dbReference type="SUPFAM" id="SSF50242">
    <property type="entry name" value="TIMP-like"/>
    <property type="match status" value="1"/>
</dbReference>
<feature type="signal peptide" evidence="1">
    <location>
        <begin position="1"/>
        <end position="18"/>
    </location>
</feature>
<dbReference type="OrthoDB" id="8221747at2"/>
<gene>
    <name evidence="2" type="ORF">SAMN02745724_00920</name>
</gene>
<keyword evidence="3" id="KW-1185">Reference proteome</keyword>